<dbReference type="Proteomes" id="UP000597762">
    <property type="component" value="Unassembled WGS sequence"/>
</dbReference>
<dbReference type="PANTHER" id="PTHR46134">
    <property type="entry name" value="DRONGO, ISOFORM F"/>
    <property type="match status" value="1"/>
</dbReference>
<evidence type="ECO:0000313" key="6">
    <source>
        <dbReference type="EMBL" id="CAE1278684.1"/>
    </source>
</evidence>
<keyword evidence="2" id="KW-0677">Repeat</keyword>
<feature type="compositionally biased region" description="Low complexity" evidence="5">
    <location>
        <begin position="30"/>
        <end position="46"/>
    </location>
</feature>
<dbReference type="EMBL" id="CAHIKZ030001985">
    <property type="protein sequence ID" value="CAE1278684.1"/>
    <property type="molecule type" value="Genomic_DNA"/>
</dbReference>
<evidence type="ECO:0000256" key="2">
    <source>
        <dbReference type="ARBA" id="ARBA00022737"/>
    </source>
</evidence>
<evidence type="ECO:0000256" key="3">
    <source>
        <dbReference type="ARBA" id="ARBA00022771"/>
    </source>
</evidence>
<evidence type="ECO:0000313" key="7">
    <source>
        <dbReference type="Proteomes" id="UP000597762"/>
    </source>
</evidence>
<reference evidence="6" key="1">
    <citation type="submission" date="2021-01" db="EMBL/GenBank/DDBJ databases">
        <authorList>
            <person name="Li R."/>
            <person name="Bekaert M."/>
        </authorList>
    </citation>
    <scope>NUCLEOTIDE SEQUENCE</scope>
    <source>
        <strain evidence="6">Farmed</strain>
    </source>
</reference>
<feature type="region of interest" description="Disordered" evidence="5">
    <location>
        <begin position="1"/>
        <end position="94"/>
    </location>
</feature>
<evidence type="ECO:0000256" key="5">
    <source>
        <dbReference type="SAM" id="MobiDB-lite"/>
    </source>
</evidence>
<proteinExistence type="predicted"/>
<dbReference type="GO" id="GO:0005737">
    <property type="term" value="C:cytoplasm"/>
    <property type="evidence" value="ECO:0007669"/>
    <property type="project" value="TreeGrafter"/>
</dbReference>
<evidence type="ECO:0000256" key="4">
    <source>
        <dbReference type="ARBA" id="ARBA00022833"/>
    </source>
</evidence>
<keyword evidence="4" id="KW-0862">Zinc</keyword>
<dbReference type="OrthoDB" id="6036at2759"/>
<feature type="compositionally biased region" description="Low complexity" evidence="5">
    <location>
        <begin position="1"/>
        <end position="19"/>
    </location>
</feature>
<keyword evidence="7" id="KW-1185">Reference proteome</keyword>
<protein>
    <submittedName>
        <fullName evidence="6">AGFG1</fullName>
    </submittedName>
</protein>
<feature type="compositionally biased region" description="Polar residues" evidence="5">
    <location>
        <begin position="72"/>
        <end position="86"/>
    </location>
</feature>
<dbReference type="PANTHER" id="PTHR46134:SF3">
    <property type="entry name" value="ARFGAP WITH FG REPEATS 1"/>
    <property type="match status" value="1"/>
</dbReference>
<dbReference type="GO" id="GO:0008270">
    <property type="term" value="F:zinc ion binding"/>
    <property type="evidence" value="ECO:0007669"/>
    <property type="project" value="UniProtKB-KW"/>
</dbReference>
<feature type="region of interest" description="Disordered" evidence="5">
    <location>
        <begin position="147"/>
        <end position="169"/>
    </location>
</feature>
<comment type="caution">
    <text evidence="6">The sequence shown here is derived from an EMBL/GenBank/DDBJ whole genome shotgun (WGS) entry which is preliminary data.</text>
</comment>
<organism evidence="6 7">
    <name type="scientific">Acanthosepion pharaonis</name>
    <name type="common">Pharaoh cuttlefish</name>
    <name type="synonym">Sepia pharaonis</name>
    <dbReference type="NCBI Taxonomy" id="158019"/>
    <lineage>
        <taxon>Eukaryota</taxon>
        <taxon>Metazoa</taxon>
        <taxon>Spiralia</taxon>
        <taxon>Lophotrochozoa</taxon>
        <taxon>Mollusca</taxon>
        <taxon>Cephalopoda</taxon>
        <taxon>Coleoidea</taxon>
        <taxon>Decapodiformes</taxon>
        <taxon>Sepiida</taxon>
        <taxon>Sepiina</taxon>
        <taxon>Sepiidae</taxon>
        <taxon>Acanthosepion</taxon>
    </lineage>
</organism>
<feature type="region of interest" description="Disordered" evidence="5">
    <location>
        <begin position="346"/>
        <end position="378"/>
    </location>
</feature>
<feature type="compositionally biased region" description="Low complexity" evidence="5">
    <location>
        <begin position="150"/>
        <end position="169"/>
    </location>
</feature>
<dbReference type="InterPro" id="IPR052248">
    <property type="entry name" value="Arf-GAP_FG-repeat_protein"/>
</dbReference>
<evidence type="ECO:0000256" key="1">
    <source>
        <dbReference type="ARBA" id="ARBA00022723"/>
    </source>
</evidence>
<sequence>MQAQQSSKSQPTSTTSSATFDLLGDLGGDPFASTPPSSNASSAGSSIGKTPGLEPQGGGFADFSQFSSQASTPTGSNAFSPTSSAPLQPLGMTGPSCTVSNGGFAAFPQSSTAPALANTQPPSQSNDKYAALADLCNVFNDNTNGGNGNTTGTTASQSTWNISSNSSSTVPTSINWGGTGGGISTPVVTSGSGGFGFASVPTTSGAPIDWAGQTATAGPTNMNWGPPTGVAPPQSGFGNAVPNPFGTGVFAPAPGGVGGGNPFATAGTGTGGNGTNSIFGTQAPPNSNAGFNQFGLQNGNFNAMSPQTAGFGGMPPQTANTFGAPGPMDKFGGFAAVQSVQGFATGWGQNSTPSANPFMSAATQQQVPPRSSSTNPFL</sequence>
<feature type="compositionally biased region" description="Low complexity" evidence="5">
    <location>
        <begin position="61"/>
        <end position="71"/>
    </location>
</feature>
<keyword evidence="3" id="KW-0863">Zinc-finger</keyword>
<dbReference type="AlphaFoldDB" id="A0A812CSN5"/>
<name>A0A812CSN5_ACAPH</name>
<gene>
    <name evidence="6" type="ORF">SPHA_41395</name>
</gene>
<keyword evidence="1" id="KW-0479">Metal-binding</keyword>
<accession>A0A812CSN5</accession>
<dbReference type="GO" id="GO:0016020">
    <property type="term" value="C:membrane"/>
    <property type="evidence" value="ECO:0007669"/>
    <property type="project" value="TreeGrafter"/>
</dbReference>